<sequence>MNTEKTIAEFEQQLASGRGYSVNTVKGYVSDIREFTAFLTGRGGSISAITLDDLRDWLFVLTQKGLAKSSMARKSASIRSFTAWQFATGKAETDPGLRLRTPKVGRSLPKVVSHESLATVFELLSVKAVADNPLGLRDKAIVELLYATGARVSEIASLSVDDIDSSRQLLRVMGKGSKQRMVPYGQPAADALEAWMSVGRPQLLNEKSRSDLFLNSKGSRVGVRQIYSVVADLLAATPGGSAGPHSLRHSAATHLLDGGADLRAVQELLGHASLGTTQIYTHVSIERLKSGYQNAHPRA</sequence>
<evidence type="ECO:0000259" key="9">
    <source>
        <dbReference type="PROSITE" id="PS51898"/>
    </source>
</evidence>
<dbReference type="GO" id="GO:0015074">
    <property type="term" value="P:DNA integration"/>
    <property type="evidence" value="ECO:0007669"/>
    <property type="project" value="UniProtKB-KW"/>
</dbReference>
<dbReference type="GO" id="GO:0003677">
    <property type="term" value="F:DNA binding"/>
    <property type="evidence" value="ECO:0007669"/>
    <property type="project" value="UniProtKB-KW"/>
</dbReference>
<evidence type="ECO:0000256" key="1">
    <source>
        <dbReference type="ARBA" id="ARBA00004496"/>
    </source>
</evidence>
<evidence type="ECO:0000256" key="7">
    <source>
        <dbReference type="ARBA" id="ARBA00023172"/>
    </source>
</evidence>
<dbReference type="GO" id="GO:0006310">
    <property type="term" value="P:DNA recombination"/>
    <property type="evidence" value="ECO:0007669"/>
    <property type="project" value="UniProtKB-KW"/>
</dbReference>
<dbReference type="InterPro" id="IPR013762">
    <property type="entry name" value="Integrase-like_cat_sf"/>
</dbReference>
<dbReference type="SUPFAM" id="SSF56349">
    <property type="entry name" value="DNA breaking-rejoining enzymes"/>
    <property type="match status" value="1"/>
</dbReference>
<organism evidence="11">
    <name type="scientific">freshwater metagenome</name>
    <dbReference type="NCBI Taxonomy" id="449393"/>
    <lineage>
        <taxon>unclassified sequences</taxon>
        <taxon>metagenomes</taxon>
        <taxon>ecological metagenomes</taxon>
    </lineage>
</organism>
<accession>A0A6J6C4Z6</accession>
<evidence type="ECO:0000256" key="5">
    <source>
        <dbReference type="ARBA" id="ARBA00022908"/>
    </source>
</evidence>
<reference evidence="11" key="1">
    <citation type="submission" date="2020-05" db="EMBL/GenBank/DDBJ databases">
        <authorList>
            <person name="Chiriac C."/>
            <person name="Salcher M."/>
            <person name="Ghai R."/>
            <person name="Kavagutti S V."/>
        </authorList>
    </citation>
    <scope>NUCLEOTIDE SEQUENCE</scope>
</reference>
<dbReference type="GO" id="GO:0005737">
    <property type="term" value="C:cytoplasm"/>
    <property type="evidence" value="ECO:0007669"/>
    <property type="project" value="UniProtKB-SubCell"/>
</dbReference>
<dbReference type="HAMAP" id="MF_01808">
    <property type="entry name" value="Recomb_XerC_XerD"/>
    <property type="match status" value="1"/>
</dbReference>
<keyword evidence="8" id="KW-0131">Cell cycle</keyword>
<protein>
    <submittedName>
        <fullName evidence="11">Unannotated protein</fullName>
    </submittedName>
</protein>
<dbReference type="Pfam" id="PF02899">
    <property type="entry name" value="Phage_int_SAM_1"/>
    <property type="match status" value="1"/>
</dbReference>
<dbReference type="PROSITE" id="PS51900">
    <property type="entry name" value="CB"/>
    <property type="match status" value="1"/>
</dbReference>
<dbReference type="InterPro" id="IPR010998">
    <property type="entry name" value="Integrase_recombinase_N"/>
</dbReference>
<gene>
    <name evidence="11" type="ORF">UFOPK1410_00978</name>
</gene>
<keyword evidence="6" id="KW-0238">DNA-binding</keyword>
<dbReference type="GO" id="GO:0051301">
    <property type="term" value="P:cell division"/>
    <property type="evidence" value="ECO:0007669"/>
    <property type="project" value="UniProtKB-KW"/>
</dbReference>
<dbReference type="InterPro" id="IPR004107">
    <property type="entry name" value="Integrase_SAM-like_N"/>
</dbReference>
<dbReference type="InterPro" id="IPR023009">
    <property type="entry name" value="Tyrosine_recombinase_XerC/XerD"/>
</dbReference>
<dbReference type="Pfam" id="PF00589">
    <property type="entry name" value="Phage_integrase"/>
    <property type="match status" value="1"/>
</dbReference>
<dbReference type="PANTHER" id="PTHR30349:SF77">
    <property type="entry name" value="TYROSINE RECOMBINASE XERC"/>
    <property type="match status" value="1"/>
</dbReference>
<dbReference type="PANTHER" id="PTHR30349">
    <property type="entry name" value="PHAGE INTEGRASE-RELATED"/>
    <property type="match status" value="1"/>
</dbReference>
<keyword evidence="4" id="KW-0159">Chromosome partition</keyword>
<dbReference type="PROSITE" id="PS51898">
    <property type="entry name" value="TYR_RECOMBINASE"/>
    <property type="match status" value="1"/>
</dbReference>
<dbReference type="AlphaFoldDB" id="A0A6J6C4Z6"/>
<dbReference type="InterPro" id="IPR002104">
    <property type="entry name" value="Integrase_catalytic"/>
</dbReference>
<dbReference type="InterPro" id="IPR044068">
    <property type="entry name" value="CB"/>
</dbReference>
<dbReference type="Gene3D" id="1.10.150.130">
    <property type="match status" value="1"/>
</dbReference>
<keyword evidence="2" id="KW-0963">Cytoplasm</keyword>
<evidence type="ECO:0000256" key="8">
    <source>
        <dbReference type="ARBA" id="ARBA00023306"/>
    </source>
</evidence>
<dbReference type="CDD" id="cd00798">
    <property type="entry name" value="INT_XerDC_C"/>
    <property type="match status" value="1"/>
</dbReference>
<feature type="domain" description="Tyr recombinase" evidence="9">
    <location>
        <begin position="107"/>
        <end position="293"/>
    </location>
</feature>
<evidence type="ECO:0000256" key="3">
    <source>
        <dbReference type="ARBA" id="ARBA00022618"/>
    </source>
</evidence>
<evidence type="ECO:0000256" key="4">
    <source>
        <dbReference type="ARBA" id="ARBA00022829"/>
    </source>
</evidence>
<evidence type="ECO:0000256" key="2">
    <source>
        <dbReference type="ARBA" id="ARBA00022490"/>
    </source>
</evidence>
<dbReference type="Gene3D" id="1.10.443.10">
    <property type="entry name" value="Intergrase catalytic core"/>
    <property type="match status" value="1"/>
</dbReference>
<dbReference type="GO" id="GO:0007059">
    <property type="term" value="P:chromosome segregation"/>
    <property type="evidence" value="ECO:0007669"/>
    <property type="project" value="UniProtKB-KW"/>
</dbReference>
<dbReference type="InterPro" id="IPR050090">
    <property type="entry name" value="Tyrosine_recombinase_XerCD"/>
</dbReference>
<keyword evidence="3" id="KW-0132">Cell division</keyword>
<dbReference type="InterPro" id="IPR011010">
    <property type="entry name" value="DNA_brk_join_enz"/>
</dbReference>
<proteinExistence type="inferred from homology"/>
<keyword evidence="7" id="KW-0233">DNA recombination</keyword>
<comment type="subcellular location">
    <subcellularLocation>
        <location evidence="1">Cytoplasm</location>
    </subcellularLocation>
</comment>
<evidence type="ECO:0000256" key="6">
    <source>
        <dbReference type="ARBA" id="ARBA00023125"/>
    </source>
</evidence>
<name>A0A6J6C4Z6_9ZZZZ</name>
<dbReference type="SUPFAM" id="SSF47823">
    <property type="entry name" value="lambda integrase-like, N-terminal domain"/>
    <property type="match status" value="1"/>
</dbReference>
<dbReference type="NCBIfam" id="NF001399">
    <property type="entry name" value="PRK00283.1"/>
    <property type="match status" value="1"/>
</dbReference>
<evidence type="ECO:0000259" key="10">
    <source>
        <dbReference type="PROSITE" id="PS51900"/>
    </source>
</evidence>
<keyword evidence="5" id="KW-0229">DNA integration</keyword>
<feature type="domain" description="Core-binding (CB)" evidence="10">
    <location>
        <begin position="1"/>
        <end position="86"/>
    </location>
</feature>
<evidence type="ECO:0000313" key="11">
    <source>
        <dbReference type="EMBL" id="CAB4546134.1"/>
    </source>
</evidence>
<dbReference type="EMBL" id="CAEZSH010000150">
    <property type="protein sequence ID" value="CAB4546134.1"/>
    <property type="molecule type" value="Genomic_DNA"/>
</dbReference>